<reference evidence="3" key="2">
    <citation type="journal article" date="2022" name="Proc. Natl. Acad. Sci. U.S.A.">
        <title>Diploid-dominant life cycles characterize the early evolution of Fungi.</title>
        <authorList>
            <person name="Amses K.R."/>
            <person name="Simmons D.R."/>
            <person name="Longcore J.E."/>
            <person name="Mondo S.J."/>
            <person name="Seto K."/>
            <person name="Jeronimo G.H."/>
            <person name="Bonds A.E."/>
            <person name="Quandt C.A."/>
            <person name="Davis W.J."/>
            <person name="Chang Y."/>
            <person name="Federici B.A."/>
            <person name="Kuo A."/>
            <person name="LaButti K."/>
            <person name="Pangilinan J."/>
            <person name="Andreopoulos W."/>
            <person name="Tritt A."/>
            <person name="Riley R."/>
            <person name="Hundley H."/>
            <person name="Johnson J."/>
            <person name="Lipzen A."/>
            <person name="Barry K."/>
            <person name="Lang B.F."/>
            <person name="Cuomo C.A."/>
            <person name="Buchler N.E."/>
            <person name="Grigoriev I.V."/>
            <person name="Spatafora J.W."/>
            <person name="Stajich J.E."/>
            <person name="James T.Y."/>
        </authorList>
    </citation>
    <scope>NUCLEOTIDE SEQUENCE</scope>
    <source>
        <strain evidence="3">AG</strain>
    </source>
</reference>
<evidence type="ECO:0000256" key="1">
    <source>
        <dbReference type="SAM" id="Coils"/>
    </source>
</evidence>
<feature type="region of interest" description="Disordered" evidence="2">
    <location>
        <begin position="168"/>
        <end position="205"/>
    </location>
</feature>
<evidence type="ECO:0000313" key="3">
    <source>
        <dbReference type="EMBL" id="KAI8575282.1"/>
    </source>
</evidence>
<sequence length="299" mass="33343">MVNNLLGSNRSRSPSPTVTLSTTKRAASPSYSDNNRATPIRIINRYTSGAPGSATAVTAPMEALQRENEDLRRQNADLLFRITELQRTNEIQLKKMDNQATQMLDLQYSINNLTKDLSAMNHNYQQLLSQASENRGTLASKHAPPTTPTTAPARPDAMELFENTAAAELVGDKNNARRNQKNQKDQHQRDMTEQTPSPVHPRPWNAKHIPQTTITYASVTKKTVAPTGRPKQSYSAIAEKLVSNKPTANAEAAKSALAFFHQKRVPHKSSTEQRLGLRRIYDNGIPRTSYKDLKSRLFA</sequence>
<gene>
    <name evidence="3" type="ORF">K450DRAFT_262410</name>
</gene>
<dbReference type="EMBL" id="MU620988">
    <property type="protein sequence ID" value="KAI8575282.1"/>
    <property type="molecule type" value="Genomic_DNA"/>
</dbReference>
<protein>
    <submittedName>
        <fullName evidence="3">Uncharacterized protein</fullName>
    </submittedName>
</protein>
<accession>A0AAD5H7X4</accession>
<dbReference type="Proteomes" id="UP001206595">
    <property type="component" value="Unassembled WGS sequence"/>
</dbReference>
<organism evidence="3 4">
    <name type="scientific">Umbelopsis ramanniana AG</name>
    <dbReference type="NCBI Taxonomy" id="1314678"/>
    <lineage>
        <taxon>Eukaryota</taxon>
        <taxon>Fungi</taxon>
        <taxon>Fungi incertae sedis</taxon>
        <taxon>Mucoromycota</taxon>
        <taxon>Mucoromycotina</taxon>
        <taxon>Umbelopsidomycetes</taxon>
        <taxon>Umbelopsidales</taxon>
        <taxon>Umbelopsidaceae</taxon>
        <taxon>Umbelopsis</taxon>
    </lineage>
</organism>
<dbReference type="AlphaFoldDB" id="A0AAD5H7X4"/>
<reference evidence="3" key="1">
    <citation type="submission" date="2021-06" db="EMBL/GenBank/DDBJ databases">
        <authorList>
            <consortium name="DOE Joint Genome Institute"/>
            <person name="Mondo S.J."/>
            <person name="Amses K.R."/>
            <person name="Simmons D.R."/>
            <person name="Longcore J.E."/>
            <person name="Seto K."/>
            <person name="Alves G.H."/>
            <person name="Bonds A.E."/>
            <person name="Quandt C.A."/>
            <person name="Davis W.J."/>
            <person name="Chang Y."/>
            <person name="Letcher P.M."/>
            <person name="Powell M.J."/>
            <person name="Kuo A."/>
            <person name="Labutti K."/>
            <person name="Pangilinan J."/>
            <person name="Andreopoulos W."/>
            <person name="Tritt A."/>
            <person name="Riley R."/>
            <person name="Hundley H."/>
            <person name="Johnson J."/>
            <person name="Lipzen A."/>
            <person name="Barry K."/>
            <person name="Berbee M.L."/>
            <person name="Buchler N.E."/>
            <person name="Grigoriev I.V."/>
            <person name="Spatafora J.W."/>
            <person name="Stajich J.E."/>
            <person name="James T.Y."/>
        </authorList>
    </citation>
    <scope>NUCLEOTIDE SEQUENCE</scope>
    <source>
        <strain evidence="3">AG</strain>
    </source>
</reference>
<keyword evidence="1" id="KW-0175">Coiled coil</keyword>
<evidence type="ECO:0000313" key="4">
    <source>
        <dbReference type="Proteomes" id="UP001206595"/>
    </source>
</evidence>
<dbReference type="RefSeq" id="XP_051440286.1">
    <property type="nucleotide sequence ID" value="XM_051592473.1"/>
</dbReference>
<proteinExistence type="predicted"/>
<keyword evidence="4" id="KW-1185">Reference proteome</keyword>
<feature type="coiled-coil region" evidence="1">
    <location>
        <begin position="61"/>
        <end position="130"/>
    </location>
</feature>
<comment type="caution">
    <text evidence="3">The sequence shown here is derived from an EMBL/GenBank/DDBJ whole genome shotgun (WGS) entry which is preliminary data.</text>
</comment>
<feature type="compositionally biased region" description="Basic and acidic residues" evidence="2">
    <location>
        <begin position="182"/>
        <end position="192"/>
    </location>
</feature>
<feature type="region of interest" description="Disordered" evidence="2">
    <location>
        <begin position="1"/>
        <end position="36"/>
    </location>
</feature>
<name>A0AAD5H7X4_UMBRA</name>
<dbReference type="GeneID" id="75917816"/>
<evidence type="ECO:0000256" key="2">
    <source>
        <dbReference type="SAM" id="MobiDB-lite"/>
    </source>
</evidence>